<dbReference type="RefSeq" id="WP_013326014.1">
    <property type="nucleotide sequence ID" value="NC_014506.1"/>
</dbReference>
<evidence type="ECO:0000313" key="2">
    <source>
        <dbReference type="Proteomes" id="UP000007803"/>
    </source>
</evidence>
<dbReference type="HOGENOM" id="CLU_1488299_0_0_7"/>
<evidence type="ECO:0000313" key="1">
    <source>
        <dbReference type="EMBL" id="ADN08258.1"/>
    </source>
</evidence>
<dbReference type="OrthoDB" id="5333955at2"/>
<dbReference type="STRING" id="563040.Saut_0209"/>
<dbReference type="EMBL" id="CP002205">
    <property type="protein sequence ID" value="ADN08258.1"/>
    <property type="molecule type" value="Genomic_DNA"/>
</dbReference>
<gene>
    <name evidence="1" type="ordered locus">Saut_0209</name>
</gene>
<protein>
    <submittedName>
        <fullName evidence="1">Uncharacterized protein</fullName>
    </submittedName>
</protein>
<keyword evidence="2" id="KW-1185">Reference proteome</keyword>
<dbReference type="KEGG" id="sua:Saut_0209"/>
<proteinExistence type="predicted"/>
<sequence>MQALNINHKTQEVKELDITMAANTVYTFFSSILIDELSSLKEHIIYTDANALSEKKMPFFIGEQLILGDALILGREDFDDVDVEITKEELRSLINPNVNEFYKEILDLIADTDVNLYRTFTVEKNGEKIALNIEWVLYTFNIADERTKEYFINELKKTLEAKENVADYMQKMAQLAMNAAG</sequence>
<reference evidence="2" key="1">
    <citation type="journal article" date="2010" name="Stand. Genomic Sci.">
        <title>Complete genome sequence of Sulfurimonas autotrophica type strain (OK10).</title>
        <authorList>
            <person name="Sikorski J."/>
            <person name="Munk C."/>
            <person name="Lapidus A."/>
            <person name="Djao O."/>
            <person name="Lucas S."/>
            <person name="Glavina Del Rio T."/>
            <person name="Nolan M."/>
            <person name="Tice H."/>
            <person name="Han C."/>
            <person name="Cheng J."/>
            <person name="Tapia R."/>
            <person name="Goodwin L."/>
            <person name="Pitluck S."/>
            <person name="Liolios K."/>
            <person name="Ivanova N."/>
            <person name="Mavromatis K."/>
            <person name="Mikhailova N."/>
            <person name="Pati A."/>
            <person name="Sims D."/>
            <person name="Meincke L."/>
            <person name="Brettin T."/>
            <person name="Detter J."/>
            <person name="Chen A."/>
            <person name="Palaniappan K."/>
            <person name="Land M."/>
            <person name="Hauser L."/>
            <person name="Chang Y."/>
            <person name="Jeffries C."/>
            <person name="Rohde M."/>
            <person name="Lang E."/>
            <person name="Spring S."/>
            <person name="Goker M."/>
            <person name="Woyke T."/>
            <person name="Bristow J."/>
            <person name="Eisen J."/>
            <person name="Markowitz V."/>
            <person name="Hugenholtz P."/>
            <person name="Kyrpides N."/>
            <person name="Klenk H."/>
        </authorList>
    </citation>
    <scope>NUCLEOTIDE SEQUENCE [LARGE SCALE GENOMIC DNA]</scope>
    <source>
        <strain evidence="2">ATCC BAA-671 / DSM 16294 / JCM 11897 / OK10</strain>
    </source>
</reference>
<accession>E0UTM7</accession>
<organism evidence="1 2">
    <name type="scientific">Sulfurimonas autotrophica (strain ATCC BAA-671 / DSM 16294 / JCM 11897 / OK10)</name>
    <dbReference type="NCBI Taxonomy" id="563040"/>
    <lineage>
        <taxon>Bacteria</taxon>
        <taxon>Pseudomonadati</taxon>
        <taxon>Campylobacterota</taxon>
        <taxon>Epsilonproteobacteria</taxon>
        <taxon>Campylobacterales</taxon>
        <taxon>Sulfurimonadaceae</taxon>
        <taxon>Sulfurimonas</taxon>
    </lineage>
</organism>
<dbReference type="AlphaFoldDB" id="E0UTM7"/>
<name>E0UTM7_SULAO</name>
<dbReference type="Proteomes" id="UP000007803">
    <property type="component" value="Chromosome"/>
</dbReference>